<evidence type="ECO:0000313" key="8">
    <source>
        <dbReference type="EMBL" id="CAF4190709.1"/>
    </source>
</evidence>
<dbReference type="Proteomes" id="UP000663887">
    <property type="component" value="Unassembled WGS sequence"/>
</dbReference>
<protein>
    <submittedName>
        <fullName evidence="2">Uncharacterized protein</fullName>
    </submittedName>
</protein>
<dbReference type="Proteomes" id="UP000676336">
    <property type="component" value="Unassembled WGS sequence"/>
</dbReference>
<evidence type="ECO:0000313" key="5">
    <source>
        <dbReference type="EMBL" id="CAF2258049.1"/>
    </source>
</evidence>
<organism evidence="2 11">
    <name type="scientific">Rotaria magnacalcarata</name>
    <dbReference type="NCBI Taxonomy" id="392030"/>
    <lineage>
        <taxon>Eukaryota</taxon>
        <taxon>Metazoa</taxon>
        <taxon>Spiralia</taxon>
        <taxon>Gnathifera</taxon>
        <taxon>Rotifera</taxon>
        <taxon>Eurotatoria</taxon>
        <taxon>Bdelloidea</taxon>
        <taxon>Philodinida</taxon>
        <taxon>Philodinidae</taxon>
        <taxon>Rotaria</taxon>
    </lineage>
</organism>
<evidence type="ECO:0000256" key="1">
    <source>
        <dbReference type="SAM" id="Phobius"/>
    </source>
</evidence>
<evidence type="ECO:0000313" key="10">
    <source>
        <dbReference type="EMBL" id="CAF5078719.1"/>
    </source>
</evidence>
<dbReference type="EMBL" id="CAJNOV010010082">
    <property type="protein sequence ID" value="CAF1387900.1"/>
    <property type="molecule type" value="Genomic_DNA"/>
</dbReference>
<accession>A0A815KC86</accession>
<keyword evidence="1" id="KW-0472">Membrane</keyword>
<name>A0A815KC86_9BILA</name>
<dbReference type="Proteomes" id="UP000663824">
    <property type="component" value="Unassembled WGS sequence"/>
</dbReference>
<comment type="caution">
    <text evidence="2">The sequence shown here is derived from an EMBL/GenBank/DDBJ whole genome shotgun (WGS) entry which is preliminary data.</text>
</comment>
<proteinExistence type="predicted"/>
<evidence type="ECO:0000313" key="3">
    <source>
        <dbReference type="EMBL" id="CAF2044085.1"/>
    </source>
</evidence>
<dbReference type="EMBL" id="CAJNRE010021425">
    <property type="protein sequence ID" value="CAF2258049.1"/>
    <property type="molecule type" value="Genomic_DNA"/>
</dbReference>
<dbReference type="EMBL" id="CAJNRF010002884">
    <property type="protein sequence ID" value="CAF2044085.1"/>
    <property type="molecule type" value="Genomic_DNA"/>
</dbReference>
<evidence type="ECO:0000313" key="6">
    <source>
        <dbReference type="EMBL" id="CAF3975461.1"/>
    </source>
</evidence>
<dbReference type="Proteomes" id="UP000663855">
    <property type="component" value="Unassembled WGS sequence"/>
</dbReference>
<reference evidence="2" key="1">
    <citation type="submission" date="2021-02" db="EMBL/GenBank/DDBJ databases">
        <authorList>
            <person name="Nowell W R."/>
        </authorList>
    </citation>
    <scope>NUCLEOTIDE SEQUENCE</scope>
</reference>
<keyword evidence="1" id="KW-1133">Transmembrane helix</keyword>
<dbReference type="Proteomes" id="UP000663866">
    <property type="component" value="Unassembled WGS sequence"/>
</dbReference>
<dbReference type="Proteomes" id="UP000663842">
    <property type="component" value="Unassembled WGS sequence"/>
</dbReference>
<dbReference type="Proteomes" id="UP000681720">
    <property type="component" value="Unassembled WGS sequence"/>
</dbReference>
<sequence length="98" mass="11226">MISSQDNSTETLHAFETQWTRNIKFDLLVALEPATLICNCALVYFLIADQNLRQTLDYHTLLGLLIVNLVTNLIELPRIIHYLRISIVTPQTDLNCNI</sequence>
<feature type="transmembrane region" description="Helical" evidence="1">
    <location>
        <begin position="59"/>
        <end position="76"/>
    </location>
</feature>
<dbReference type="EMBL" id="CAJOBG010007330">
    <property type="protein sequence ID" value="CAF4213647.1"/>
    <property type="molecule type" value="Genomic_DNA"/>
</dbReference>
<dbReference type="Proteomes" id="UP000663856">
    <property type="component" value="Unassembled WGS sequence"/>
</dbReference>
<dbReference type="EMBL" id="CAJOBF010005909">
    <property type="protein sequence ID" value="CAF4190709.1"/>
    <property type="molecule type" value="Genomic_DNA"/>
</dbReference>
<evidence type="ECO:0000313" key="12">
    <source>
        <dbReference type="Proteomes" id="UP000663866"/>
    </source>
</evidence>
<gene>
    <name evidence="7" type="ORF">BYL167_LOCUS18406</name>
    <name evidence="2" type="ORF">CJN711_LOCUS21290</name>
    <name evidence="6" type="ORF">GIL414_LOCUS10383</name>
    <name evidence="5" type="ORF">MBJ925_LOCUS38352</name>
    <name evidence="9" type="ORF">OVN521_LOCUS27048</name>
    <name evidence="10" type="ORF">SMN809_LOCUS60672</name>
    <name evidence="8" type="ORF">UXM345_LOCUS27413</name>
    <name evidence="3" type="ORF">WKI299_LOCUS8867</name>
    <name evidence="4" type="ORF">XDN619_LOCUS14400</name>
</gene>
<evidence type="ECO:0000313" key="4">
    <source>
        <dbReference type="EMBL" id="CAF2079798.1"/>
    </source>
</evidence>
<evidence type="ECO:0000313" key="7">
    <source>
        <dbReference type="EMBL" id="CAF4087265.1"/>
    </source>
</evidence>
<dbReference type="EMBL" id="CAJOBI010237931">
    <property type="protein sequence ID" value="CAF5078719.1"/>
    <property type="molecule type" value="Genomic_DNA"/>
</dbReference>
<dbReference type="EMBL" id="CAJNRG010005684">
    <property type="protein sequence ID" value="CAF2079798.1"/>
    <property type="molecule type" value="Genomic_DNA"/>
</dbReference>
<dbReference type="Proteomes" id="UP000681967">
    <property type="component" value="Unassembled WGS sequence"/>
</dbReference>
<feature type="transmembrane region" description="Helical" evidence="1">
    <location>
        <begin position="27"/>
        <end position="47"/>
    </location>
</feature>
<evidence type="ECO:0000313" key="11">
    <source>
        <dbReference type="Proteomes" id="UP000663855"/>
    </source>
</evidence>
<dbReference type="EMBL" id="CAJOBH010007545">
    <property type="protein sequence ID" value="CAF4087265.1"/>
    <property type="molecule type" value="Genomic_DNA"/>
</dbReference>
<keyword evidence="1" id="KW-0812">Transmembrane</keyword>
<evidence type="ECO:0000313" key="2">
    <source>
        <dbReference type="EMBL" id="CAF1387900.1"/>
    </source>
</evidence>
<keyword evidence="12" id="KW-1185">Reference proteome</keyword>
<dbReference type="AlphaFoldDB" id="A0A815KC86"/>
<dbReference type="EMBL" id="CAJOBJ010003714">
    <property type="protein sequence ID" value="CAF3975461.1"/>
    <property type="molecule type" value="Genomic_DNA"/>
</dbReference>
<evidence type="ECO:0000313" key="9">
    <source>
        <dbReference type="EMBL" id="CAF4213647.1"/>
    </source>
</evidence>